<dbReference type="Proteomes" id="UP000199048">
    <property type="component" value="Unassembled WGS sequence"/>
</dbReference>
<gene>
    <name evidence="1" type="ORF">SAMN05192568_103614</name>
</gene>
<keyword evidence="2" id="KW-1185">Reference proteome</keyword>
<organism evidence="1 2">
    <name type="scientific">Methylobacterium pseudosasicola</name>
    <dbReference type="NCBI Taxonomy" id="582667"/>
    <lineage>
        <taxon>Bacteria</taxon>
        <taxon>Pseudomonadati</taxon>
        <taxon>Pseudomonadota</taxon>
        <taxon>Alphaproteobacteria</taxon>
        <taxon>Hyphomicrobiales</taxon>
        <taxon>Methylobacteriaceae</taxon>
        <taxon>Methylobacterium</taxon>
    </lineage>
</organism>
<name>A0A1I4RJG9_9HYPH</name>
<proteinExistence type="predicted"/>
<evidence type="ECO:0000313" key="2">
    <source>
        <dbReference type="Proteomes" id="UP000199048"/>
    </source>
</evidence>
<dbReference type="OrthoDB" id="7864523at2"/>
<dbReference type="AlphaFoldDB" id="A0A1I4RJG9"/>
<accession>A0A1I4RJG9</accession>
<reference evidence="2" key="1">
    <citation type="submission" date="2016-10" db="EMBL/GenBank/DDBJ databases">
        <authorList>
            <person name="Varghese N."/>
            <person name="Submissions S."/>
        </authorList>
    </citation>
    <scope>NUCLEOTIDE SEQUENCE [LARGE SCALE GENOMIC DNA]</scope>
    <source>
        <strain evidence="2">BL36</strain>
    </source>
</reference>
<dbReference type="STRING" id="582667.SAMN05192568_103614"/>
<protein>
    <submittedName>
        <fullName evidence="1">Uncharacterized protein</fullName>
    </submittedName>
</protein>
<evidence type="ECO:0000313" key="1">
    <source>
        <dbReference type="EMBL" id="SFM52401.1"/>
    </source>
</evidence>
<sequence>METAVDDEERDFEHSTLSGSFTRDGETVDVEIFRFAGTQDPWQLAVVHMSSGTTAWRELFATEQDAYRAFLEAVERDGLASFGAVVSGVLH</sequence>
<dbReference type="EMBL" id="FOTK01000036">
    <property type="protein sequence ID" value="SFM52401.1"/>
    <property type="molecule type" value="Genomic_DNA"/>
</dbReference>